<dbReference type="NCBIfam" id="TIGR01730">
    <property type="entry name" value="RND_mfp"/>
    <property type="match status" value="1"/>
</dbReference>
<evidence type="ECO:0000256" key="1">
    <source>
        <dbReference type="ARBA" id="ARBA00009477"/>
    </source>
</evidence>
<proteinExistence type="inferred from homology"/>
<dbReference type="PANTHER" id="PTHR30469">
    <property type="entry name" value="MULTIDRUG RESISTANCE PROTEIN MDTA"/>
    <property type="match status" value="1"/>
</dbReference>
<dbReference type="Proteomes" id="UP001293791">
    <property type="component" value="Unassembled WGS sequence"/>
</dbReference>
<dbReference type="Gene3D" id="2.40.50.100">
    <property type="match status" value="1"/>
</dbReference>
<evidence type="ECO:0000313" key="2">
    <source>
        <dbReference type="EMBL" id="MDZ5761982.1"/>
    </source>
</evidence>
<dbReference type="RefSeq" id="WP_322497476.1">
    <property type="nucleotide sequence ID" value="NZ_JARGYT010000014.1"/>
</dbReference>
<comment type="caution">
    <text evidence="2">The sequence shown here is derived from an EMBL/GenBank/DDBJ whole genome shotgun (WGS) entry which is preliminary data.</text>
</comment>
<sequence>MIIIVFRKGNIDIKKEAEVVQYYHFLDSIPQEREIYINAFGRVRAKNKFPIVSMVNGKIVSLPAKKGIKLEQNYVIMQIDERERKELLESARAKLDNAKILALSAKTLYEGGYGSEADLLKAQSQMIGAEADFKKLKIDLDNCKIKIPYEGYIDELFVSIGQDVIAGQKLVEFVSLNELIIDAVIPENKIHMVKMGTGVLVKFENKEKLAGKVISKSSIIDEKTSSFPIEISISENNIIVGQVANLSISLGKMALHKLPQSALCLNEIGEIGVKVINDDVVGFKRVKIIDEDQDSVFIAGLDSNQERVITIGHEYAKVGHNIPLS</sequence>
<dbReference type="Gene3D" id="2.40.30.170">
    <property type="match status" value="1"/>
</dbReference>
<dbReference type="EMBL" id="JARGYT010000014">
    <property type="protein sequence ID" value="MDZ5761982.1"/>
    <property type="molecule type" value="Genomic_DNA"/>
</dbReference>
<keyword evidence="3" id="KW-1185">Reference proteome</keyword>
<reference evidence="2 3" key="1">
    <citation type="submission" date="2023-02" db="EMBL/GenBank/DDBJ databases">
        <title>Host association and intracellularity evolved multiple times independently in the Rickettsiales.</title>
        <authorList>
            <person name="Castelli M."/>
            <person name="Nardi T."/>
            <person name="Gammuto L."/>
            <person name="Bellinzona G."/>
            <person name="Sabaneyeva E."/>
            <person name="Potekhin A."/>
            <person name="Serra V."/>
            <person name="Petroni G."/>
            <person name="Sassera D."/>
        </authorList>
    </citation>
    <scope>NUCLEOTIDE SEQUENCE [LARGE SCALE GENOMIC DNA]</scope>
    <source>
        <strain evidence="2 3">BOD18</strain>
    </source>
</reference>
<protein>
    <submittedName>
        <fullName evidence="2">MFP subunit of RND family efflux transporter</fullName>
    </submittedName>
</protein>
<evidence type="ECO:0000313" key="3">
    <source>
        <dbReference type="Proteomes" id="UP001293791"/>
    </source>
</evidence>
<dbReference type="InterPro" id="IPR006143">
    <property type="entry name" value="RND_pump_MFP"/>
</dbReference>
<organism evidence="2 3">
    <name type="scientific">Candidatus Cyrtobacter comes</name>
    <dbReference type="NCBI Taxonomy" id="675776"/>
    <lineage>
        <taxon>Bacteria</taxon>
        <taxon>Pseudomonadati</taxon>
        <taxon>Pseudomonadota</taxon>
        <taxon>Alphaproteobacteria</taxon>
        <taxon>Rickettsiales</taxon>
        <taxon>Candidatus Midichloriaceae</taxon>
        <taxon>Candidatus Cyrtobacter</taxon>
    </lineage>
</organism>
<dbReference type="PANTHER" id="PTHR30469:SF29">
    <property type="entry name" value="BLR2860 PROTEIN"/>
    <property type="match status" value="1"/>
</dbReference>
<gene>
    <name evidence="2" type="ORF">Cyrtocomes_00347</name>
</gene>
<name>A0ABU5L772_9RICK</name>
<comment type="similarity">
    <text evidence="1">Belongs to the membrane fusion protein (MFP) (TC 8.A.1) family.</text>
</comment>
<accession>A0ABU5L772</accession>
<dbReference type="Gene3D" id="1.10.287.470">
    <property type="entry name" value="Helix hairpin bin"/>
    <property type="match status" value="1"/>
</dbReference>
<dbReference type="SUPFAM" id="SSF111369">
    <property type="entry name" value="HlyD-like secretion proteins"/>
    <property type="match status" value="1"/>
</dbReference>